<keyword evidence="3" id="KW-1185">Reference proteome</keyword>
<evidence type="ECO:0000313" key="3">
    <source>
        <dbReference type="Proteomes" id="UP001431963"/>
    </source>
</evidence>
<dbReference type="PANTHER" id="PTHR21015">
    <property type="entry name" value="UDP-N-ACETYLGLUCOSAMINE--N-ACETYLMURAMYL-(PENTAPEPTIDE) PYROPHOSPHORYL-UNDECAPRENOL N-ACETYLGLUCOSAMINE TRANSFERASE 1"/>
    <property type="match status" value="1"/>
</dbReference>
<evidence type="ECO:0000259" key="1">
    <source>
        <dbReference type="Pfam" id="PF04101"/>
    </source>
</evidence>
<dbReference type="SUPFAM" id="SSF53756">
    <property type="entry name" value="UDP-Glycosyltransferase/glycogen phosphorylase"/>
    <property type="match status" value="1"/>
</dbReference>
<organism evidence="2 3">
    <name type="scientific">Gemmobacter denitrificans</name>
    <dbReference type="NCBI Taxonomy" id="3123040"/>
    <lineage>
        <taxon>Bacteria</taxon>
        <taxon>Pseudomonadati</taxon>
        <taxon>Pseudomonadota</taxon>
        <taxon>Alphaproteobacteria</taxon>
        <taxon>Rhodobacterales</taxon>
        <taxon>Paracoccaceae</taxon>
        <taxon>Gemmobacter</taxon>
    </lineage>
</organism>
<evidence type="ECO:0000313" key="2">
    <source>
        <dbReference type="EMBL" id="MEH7828096.1"/>
    </source>
</evidence>
<dbReference type="RefSeq" id="WP_335421678.1">
    <property type="nucleotide sequence ID" value="NZ_JBALHR010000003.1"/>
</dbReference>
<protein>
    <submittedName>
        <fullName evidence="2">Glycosyltransferase</fullName>
    </submittedName>
</protein>
<dbReference type="Pfam" id="PF04101">
    <property type="entry name" value="Glyco_tran_28_C"/>
    <property type="match status" value="1"/>
</dbReference>
<proteinExistence type="predicted"/>
<sequence>MTAPRVFFYVQHLLGIGHLARASRIAQALQARGAQVTLVTGGLPVAGFPAPGMDHVALPPLAVSDGAFAGLVDDAGQPAGPAYLDHRRDLLLAAFARCAPDIVVTEAFPFGRRQMRFELLPLLAAIRDRQPRPLLVASLRDILQRKTKPGRDQETVDLVLGHFDRVLVHGDPAFAPLEASFALTAQIRDKISYTGFVCPPAPTTLPDGFDVVVSAGGGAVGAALVGAALGAARQGRADLRYCVITGPNLAQAEYDRLAAAAPENVTLCRFRTDFVALLAASRLSVSQAGYNTVADILVAGCRAVLVPFAAQGETEQSDRAELLARAGRALVLPEDRLTPERLAALIAEGLDRPLASAGANRTDGAAESARLLLSRDWG</sequence>
<dbReference type="Proteomes" id="UP001431963">
    <property type="component" value="Unassembled WGS sequence"/>
</dbReference>
<gene>
    <name evidence="2" type="ORF">V6590_08035</name>
</gene>
<reference evidence="2" key="1">
    <citation type="submission" date="2024-02" db="EMBL/GenBank/DDBJ databases">
        <title>Genome sequences of strain Gemmobacter sp. JM10B15.</title>
        <authorList>
            <person name="Zhang M."/>
        </authorList>
    </citation>
    <scope>NUCLEOTIDE SEQUENCE</scope>
    <source>
        <strain evidence="2">JM10B15</strain>
    </source>
</reference>
<dbReference type="PANTHER" id="PTHR21015:SF28">
    <property type="entry name" value="SLL1722 PROTEIN"/>
    <property type="match status" value="1"/>
</dbReference>
<dbReference type="Gene3D" id="3.40.50.2000">
    <property type="entry name" value="Glycogen Phosphorylase B"/>
    <property type="match status" value="1"/>
</dbReference>
<dbReference type="InterPro" id="IPR007235">
    <property type="entry name" value="Glyco_trans_28_C"/>
</dbReference>
<comment type="caution">
    <text evidence="2">The sequence shown here is derived from an EMBL/GenBank/DDBJ whole genome shotgun (WGS) entry which is preliminary data.</text>
</comment>
<name>A0ABU8BTU6_9RHOB</name>
<feature type="domain" description="Glycosyl transferase family 28 C-terminal" evidence="1">
    <location>
        <begin position="217"/>
        <end position="357"/>
    </location>
</feature>
<accession>A0ABU8BTU6</accession>
<dbReference type="EMBL" id="JBALHR010000003">
    <property type="protein sequence ID" value="MEH7828096.1"/>
    <property type="molecule type" value="Genomic_DNA"/>
</dbReference>